<evidence type="ECO:0000313" key="4">
    <source>
        <dbReference type="EMBL" id="RKT59522.1"/>
    </source>
</evidence>
<dbReference type="Gene3D" id="3.40.720.10">
    <property type="entry name" value="Alkaline Phosphatase, subunit A"/>
    <property type="match status" value="1"/>
</dbReference>
<feature type="transmembrane region" description="Helical" evidence="1">
    <location>
        <begin position="165"/>
        <end position="188"/>
    </location>
</feature>
<dbReference type="InterPro" id="IPR024588">
    <property type="entry name" value="YejM_N"/>
</dbReference>
<dbReference type="AlphaFoldDB" id="A0A495WCU4"/>
<dbReference type="InterPro" id="IPR017850">
    <property type="entry name" value="Alkaline_phosphatase_core_sf"/>
</dbReference>
<evidence type="ECO:0000256" key="1">
    <source>
        <dbReference type="SAM" id="Phobius"/>
    </source>
</evidence>
<dbReference type="CDD" id="cd16148">
    <property type="entry name" value="sulfatase_like"/>
    <property type="match status" value="1"/>
</dbReference>
<proteinExistence type="predicted"/>
<feature type="transmembrane region" description="Helical" evidence="1">
    <location>
        <begin position="38"/>
        <end position="66"/>
    </location>
</feature>
<organism evidence="4 5">
    <name type="scientific">Azonexus fungiphilus</name>
    <dbReference type="NCBI Taxonomy" id="146940"/>
    <lineage>
        <taxon>Bacteria</taxon>
        <taxon>Pseudomonadati</taxon>
        <taxon>Pseudomonadota</taxon>
        <taxon>Betaproteobacteria</taxon>
        <taxon>Rhodocyclales</taxon>
        <taxon>Azonexaceae</taxon>
        <taxon>Azonexus</taxon>
    </lineage>
</organism>
<keyword evidence="1" id="KW-1133">Transmembrane helix</keyword>
<feature type="transmembrane region" description="Helical" evidence="1">
    <location>
        <begin position="78"/>
        <end position="96"/>
    </location>
</feature>
<dbReference type="Proteomes" id="UP000270626">
    <property type="component" value="Unassembled WGS sequence"/>
</dbReference>
<feature type="transmembrane region" description="Helical" evidence="1">
    <location>
        <begin position="12"/>
        <end position="32"/>
    </location>
</feature>
<dbReference type="PANTHER" id="PTHR43751:SF3">
    <property type="entry name" value="SULFATASE N-TERMINAL DOMAIN-CONTAINING PROTEIN"/>
    <property type="match status" value="1"/>
</dbReference>
<dbReference type="PANTHER" id="PTHR43751">
    <property type="entry name" value="SULFATASE"/>
    <property type="match status" value="1"/>
</dbReference>
<feature type="transmembrane region" description="Helical" evidence="1">
    <location>
        <begin position="135"/>
        <end position="153"/>
    </location>
</feature>
<dbReference type="RefSeq" id="WP_121457756.1">
    <property type="nucleotide sequence ID" value="NZ_RBXP01000013.1"/>
</dbReference>
<dbReference type="OrthoDB" id="9766107at2"/>
<keyword evidence="1" id="KW-0812">Transmembrane</keyword>
<dbReference type="Pfam" id="PF11893">
    <property type="entry name" value="DUF3413"/>
    <property type="match status" value="1"/>
</dbReference>
<gene>
    <name evidence="4" type="ORF">DFR40_1410</name>
</gene>
<evidence type="ECO:0000259" key="2">
    <source>
        <dbReference type="Pfam" id="PF00884"/>
    </source>
</evidence>
<dbReference type="InterPro" id="IPR012159">
    <property type="entry name" value="YejM-like"/>
</dbReference>
<accession>A0A495WCU4</accession>
<dbReference type="Pfam" id="PF00884">
    <property type="entry name" value="Sulfatase"/>
    <property type="match status" value="1"/>
</dbReference>
<dbReference type="PIRSF" id="PIRSF004950">
    <property type="entry name" value="Mmb_sulf_HI0842"/>
    <property type="match status" value="1"/>
</dbReference>
<sequence length="618" mass="68811">MSAQETAGVLRRYFALLYVALFSMIALFWPVVPIQGAAAWGFAFAATAAYAGLYLAAALLPCLLLALLPRHLALRPPLLAGAAVLGGSLALLAIYADYRLYALYQYHFNGFVWNLLTTPGGIAALGATASTEITVALQVGAIVLANLGLLWALHRYRQRGWQLPARAAAIAGIVLAGLFAGEEVVFAYSVHTGQEELLAAADAVPFHLRSSGKTLFNRLGIERRALQALRLAGGTVAYPGTAVDSSRLRPTNVVVLVAESFRWDLLDPEITPHLWRFAQRATRFENHYSGGNRTRMGLFSLFYGVYAPYWYSFEQQRVAPVLMNVLREHDYQIAAHTSQSFDYPELRHTVFAGVPAAQLQEIKTGEPWQRDIRNIDDLVAKVDARDPRRPFFGFMFFESTHAPYSFPEAQALRADYLRDMNYIDLDLRNNIGAIHNRYINAAHHIDAQVGRLLEHLEKTGMLEQTVLLFTGDHGEEFMEKGRWGHGHGTTFPEEQVRVPLVLWRPGVAPAVVTHRSSHLQVAPTLLATLGVDQPSRSYSSADPLEQELPYFVFGEYNYMGVDDGRHKITFPFTGSDYFRYSVFDEADHPVARDQRDSVVAGAAGLLDAVSRESRRFVR</sequence>
<reference evidence="4 5" key="1">
    <citation type="submission" date="2018-10" db="EMBL/GenBank/DDBJ databases">
        <title>Genomic Encyclopedia of Type Strains, Phase IV (KMG-IV): sequencing the most valuable type-strain genomes for metagenomic binning, comparative biology and taxonomic classification.</title>
        <authorList>
            <person name="Goeker M."/>
        </authorList>
    </citation>
    <scope>NUCLEOTIDE SEQUENCE [LARGE SCALE GENOMIC DNA]</scope>
    <source>
        <strain evidence="4 5">DSM 23841</strain>
    </source>
</reference>
<keyword evidence="5" id="KW-1185">Reference proteome</keyword>
<feature type="domain" description="Inner membrane protein YejM N-terminal" evidence="3">
    <location>
        <begin position="14"/>
        <end position="223"/>
    </location>
</feature>
<comment type="caution">
    <text evidence="4">The sequence shown here is derived from an EMBL/GenBank/DDBJ whole genome shotgun (WGS) entry which is preliminary data.</text>
</comment>
<evidence type="ECO:0000313" key="5">
    <source>
        <dbReference type="Proteomes" id="UP000270626"/>
    </source>
</evidence>
<evidence type="ECO:0000259" key="3">
    <source>
        <dbReference type="Pfam" id="PF11893"/>
    </source>
</evidence>
<dbReference type="SUPFAM" id="SSF53649">
    <property type="entry name" value="Alkaline phosphatase-like"/>
    <property type="match status" value="1"/>
</dbReference>
<dbReference type="InterPro" id="IPR052701">
    <property type="entry name" value="GAG_Ulvan_Degrading_Sulfatases"/>
</dbReference>
<dbReference type="InterPro" id="IPR000917">
    <property type="entry name" value="Sulfatase_N"/>
</dbReference>
<dbReference type="EMBL" id="RBXP01000013">
    <property type="protein sequence ID" value="RKT59522.1"/>
    <property type="molecule type" value="Genomic_DNA"/>
</dbReference>
<feature type="domain" description="Sulfatase N-terminal" evidence="2">
    <location>
        <begin position="252"/>
        <end position="531"/>
    </location>
</feature>
<name>A0A495WCU4_9RHOO</name>
<keyword evidence="1" id="KW-0472">Membrane</keyword>
<protein>
    <submittedName>
        <fullName evidence="4">Uncharacterized protein</fullName>
    </submittedName>
</protein>